<sequence>MQQTTSNARKISALEAVSDSADNSATSYGKALYSDSITPWSPSSHHETTIAEASSVVNLCSPSPRMPLPI</sequence>
<evidence type="ECO:0000313" key="2">
    <source>
        <dbReference type="Proteomes" id="UP001055879"/>
    </source>
</evidence>
<keyword evidence="2" id="KW-1185">Reference proteome</keyword>
<evidence type="ECO:0000313" key="1">
    <source>
        <dbReference type="EMBL" id="KAI3772356.1"/>
    </source>
</evidence>
<gene>
    <name evidence="1" type="ORF">L6452_03540</name>
</gene>
<reference evidence="2" key="1">
    <citation type="journal article" date="2022" name="Mol. Ecol. Resour.">
        <title>The genomes of chicory, endive, great burdock and yacon provide insights into Asteraceae palaeo-polyploidization history and plant inulin production.</title>
        <authorList>
            <person name="Fan W."/>
            <person name="Wang S."/>
            <person name="Wang H."/>
            <person name="Wang A."/>
            <person name="Jiang F."/>
            <person name="Liu H."/>
            <person name="Zhao H."/>
            <person name="Xu D."/>
            <person name="Zhang Y."/>
        </authorList>
    </citation>
    <scope>NUCLEOTIDE SEQUENCE [LARGE SCALE GENOMIC DNA]</scope>
    <source>
        <strain evidence="2">cv. Niubang</strain>
    </source>
</reference>
<protein>
    <submittedName>
        <fullName evidence="1">Uncharacterized protein</fullName>
    </submittedName>
</protein>
<name>A0ACB9FN04_ARCLA</name>
<comment type="caution">
    <text evidence="1">The sequence shown here is derived from an EMBL/GenBank/DDBJ whole genome shotgun (WGS) entry which is preliminary data.</text>
</comment>
<dbReference type="EMBL" id="CM042047">
    <property type="protein sequence ID" value="KAI3772356.1"/>
    <property type="molecule type" value="Genomic_DNA"/>
</dbReference>
<organism evidence="1 2">
    <name type="scientific">Arctium lappa</name>
    <name type="common">Greater burdock</name>
    <name type="synonym">Lappa major</name>
    <dbReference type="NCBI Taxonomy" id="4217"/>
    <lineage>
        <taxon>Eukaryota</taxon>
        <taxon>Viridiplantae</taxon>
        <taxon>Streptophyta</taxon>
        <taxon>Embryophyta</taxon>
        <taxon>Tracheophyta</taxon>
        <taxon>Spermatophyta</taxon>
        <taxon>Magnoliopsida</taxon>
        <taxon>eudicotyledons</taxon>
        <taxon>Gunneridae</taxon>
        <taxon>Pentapetalae</taxon>
        <taxon>asterids</taxon>
        <taxon>campanulids</taxon>
        <taxon>Asterales</taxon>
        <taxon>Asteraceae</taxon>
        <taxon>Carduoideae</taxon>
        <taxon>Cardueae</taxon>
        <taxon>Arctiinae</taxon>
        <taxon>Arctium</taxon>
    </lineage>
</organism>
<accession>A0ACB9FN04</accession>
<proteinExistence type="predicted"/>
<reference evidence="1 2" key="2">
    <citation type="journal article" date="2022" name="Mol. Ecol. Resour.">
        <title>The genomes of chicory, endive, great burdock and yacon provide insights into Asteraceae paleo-polyploidization history and plant inulin production.</title>
        <authorList>
            <person name="Fan W."/>
            <person name="Wang S."/>
            <person name="Wang H."/>
            <person name="Wang A."/>
            <person name="Jiang F."/>
            <person name="Liu H."/>
            <person name="Zhao H."/>
            <person name="Xu D."/>
            <person name="Zhang Y."/>
        </authorList>
    </citation>
    <scope>NUCLEOTIDE SEQUENCE [LARGE SCALE GENOMIC DNA]</scope>
    <source>
        <strain evidence="2">cv. Niubang</strain>
    </source>
</reference>
<dbReference type="Proteomes" id="UP001055879">
    <property type="component" value="Linkage Group LG01"/>
</dbReference>